<proteinExistence type="predicted"/>
<protein>
    <submittedName>
        <fullName evidence="2">Uncharacterized protein</fullName>
    </submittedName>
</protein>
<keyword evidence="1" id="KW-1133">Transmembrane helix</keyword>
<comment type="caution">
    <text evidence="2">The sequence shown here is derived from an EMBL/GenBank/DDBJ whole genome shotgun (WGS) entry which is preliminary data.</text>
</comment>
<organism evidence="2 3">
    <name type="scientific">Cinnamomum micranthum f. kanehirae</name>
    <dbReference type="NCBI Taxonomy" id="337451"/>
    <lineage>
        <taxon>Eukaryota</taxon>
        <taxon>Viridiplantae</taxon>
        <taxon>Streptophyta</taxon>
        <taxon>Embryophyta</taxon>
        <taxon>Tracheophyta</taxon>
        <taxon>Spermatophyta</taxon>
        <taxon>Magnoliopsida</taxon>
        <taxon>Magnoliidae</taxon>
        <taxon>Laurales</taxon>
        <taxon>Lauraceae</taxon>
        <taxon>Cinnamomum</taxon>
    </lineage>
</organism>
<dbReference type="PANTHER" id="PTHR37742:SF1">
    <property type="entry name" value="OS01G0810200 PROTEIN"/>
    <property type="match status" value="1"/>
</dbReference>
<feature type="transmembrane region" description="Helical" evidence="1">
    <location>
        <begin position="136"/>
        <end position="155"/>
    </location>
</feature>
<dbReference type="SUPFAM" id="SSF51182">
    <property type="entry name" value="RmlC-like cupins"/>
    <property type="match status" value="1"/>
</dbReference>
<gene>
    <name evidence="2" type="ORF">CKAN_00315600</name>
</gene>
<dbReference type="EMBL" id="QPKB01000001">
    <property type="protein sequence ID" value="RWR74812.1"/>
    <property type="molecule type" value="Genomic_DNA"/>
</dbReference>
<sequence length="249" mass="28002">MPNPRRNSNPNNPFESHLQSQSQILSLSSLIFFLKRPQAFPFLLSIFLFLTWVSLRFQKHQAQQQFNSQTQHQSEELRKGDDVNANLVSFRTGGAQSCVSVHVGEIRPGGVRGNHRHHFCNETFIIWGAKMKFRRCYMAVALLSHIFGLGVIILVNSDLNLDISLSLSLTHTHTHSTSFLQLENHNMEEKGYAEVTVEADEVAVSASPSGTAHALVNIDDKRSTFFLGCQDSVMNSNNSNTDFGIWKDL</sequence>
<reference evidence="2 3" key="1">
    <citation type="journal article" date="2019" name="Nat. Plants">
        <title>Stout camphor tree genome fills gaps in understanding of flowering plant genome evolution.</title>
        <authorList>
            <person name="Chaw S.M."/>
            <person name="Liu Y.C."/>
            <person name="Wu Y.W."/>
            <person name="Wang H.Y."/>
            <person name="Lin C.I."/>
            <person name="Wu C.S."/>
            <person name="Ke H.M."/>
            <person name="Chang L.Y."/>
            <person name="Hsu C.Y."/>
            <person name="Yang H.T."/>
            <person name="Sudianto E."/>
            <person name="Hsu M.H."/>
            <person name="Wu K.P."/>
            <person name="Wang L.N."/>
            <person name="Leebens-Mack J.H."/>
            <person name="Tsai I.J."/>
        </authorList>
    </citation>
    <scope>NUCLEOTIDE SEQUENCE [LARGE SCALE GENOMIC DNA]</scope>
    <source>
        <strain evidence="3">cv. Chaw 1501</strain>
        <tissue evidence="2">Young leaves</tissue>
    </source>
</reference>
<dbReference type="InterPro" id="IPR014710">
    <property type="entry name" value="RmlC-like_jellyroll"/>
</dbReference>
<keyword evidence="1" id="KW-0812">Transmembrane</keyword>
<accession>A0A3S3M7S9</accession>
<dbReference type="GO" id="GO:0005768">
    <property type="term" value="C:endosome"/>
    <property type="evidence" value="ECO:0007669"/>
    <property type="project" value="TreeGrafter"/>
</dbReference>
<evidence type="ECO:0000313" key="3">
    <source>
        <dbReference type="Proteomes" id="UP000283530"/>
    </source>
</evidence>
<dbReference type="Proteomes" id="UP000283530">
    <property type="component" value="Unassembled WGS sequence"/>
</dbReference>
<name>A0A3S3M7S9_9MAGN</name>
<dbReference type="GO" id="GO:0005802">
    <property type="term" value="C:trans-Golgi network"/>
    <property type="evidence" value="ECO:0007669"/>
    <property type="project" value="TreeGrafter"/>
</dbReference>
<dbReference type="Gene3D" id="2.60.120.10">
    <property type="entry name" value="Jelly Rolls"/>
    <property type="match status" value="1"/>
</dbReference>
<evidence type="ECO:0000313" key="2">
    <source>
        <dbReference type="EMBL" id="RWR74812.1"/>
    </source>
</evidence>
<dbReference type="PANTHER" id="PTHR37742">
    <property type="entry name" value="OS01G0810200 PROTEIN"/>
    <property type="match status" value="1"/>
</dbReference>
<keyword evidence="1" id="KW-0472">Membrane</keyword>
<keyword evidence="3" id="KW-1185">Reference proteome</keyword>
<dbReference type="OrthoDB" id="2017432at2759"/>
<evidence type="ECO:0000256" key="1">
    <source>
        <dbReference type="SAM" id="Phobius"/>
    </source>
</evidence>
<dbReference type="AlphaFoldDB" id="A0A3S3M7S9"/>
<feature type="transmembrane region" description="Helical" evidence="1">
    <location>
        <begin position="39"/>
        <end position="57"/>
    </location>
</feature>
<dbReference type="InterPro" id="IPR011051">
    <property type="entry name" value="RmlC_Cupin_sf"/>
</dbReference>